<dbReference type="Gene3D" id="2.40.10.10">
    <property type="entry name" value="Trypsin-like serine proteases"/>
    <property type="match status" value="2"/>
</dbReference>
<dbReference type="InterPro" id="IPR009003">
    <property type="entry name" value="Peptidase_S1_PA"/>
</dbReference>
<dbReference type="PROSITE" id="PS51829">
    <property type="entry name" value="P_HOMO_B"/>
    <property type="match status" value="1"/>
</dbReference>
<dbReference type="SUPFAM" id="SSF49785">
    <property type="entry name" value="Galactose-binding domain-like"/>
    <property type="match status" value="1"/>
</dbReference>
<name>A0A1Q9LE64_9PSEU</name>
<dbReference type="OrthoDB" id="1496095at2"/>
<keyword evidence="1 4" id="KW-0645">Protease</keyword>
<comment type="caution">
    <text evidence="8">The sequence shown here is derived from an EMBL/GenBank/DDBJ whole genome shotgun (WGS) entry which is preliminary data.</text>
</comment>
<dbReference type="Pfam" id="PF00089">
    <property type="entry name" value="Trypsin"/>
    <property type="match status" value="1"/>
</dbReference>
<dbReference type="FunFam" id="2.40.10.10:FF:000002">
    <property type="entry name" value="Transmembrane protease serine"/>
    <property type="match status" value="1"/>
</dbReference>
<dbReference type="PROSITE" id="PS50240">
    <property type="entry name" value="TRYPSIN_DOM"/>
    <property type="match status" value="1"/>
</dbReference>
<feature type="domain" description="Peptidase S1" evidence="6">
    <location>
        <begin position="37"/>
        <end position="257"/>
    </location>
</feature>
<feature type="signal peptide" evidence="5">
    <location>
        <begin position="1"/>
        <end position="24"/>
    </location>
</feature>
<evidence type="ECO:0000256" key="2">
    <source>
        <dbReference type="ARBA" id="ARBA00022801"/>
    </source>
</evidence>
<dbReference type="GO" id="GO:0004252">
    <property type="term" value="F:serine-type endopeptidase activity"/>
    <property type="evidence" value="ECO:0007669"/>
    <property type="project" value="InterPro"/>
</dbReference>
<dbReference type="CDD" id="cd00190">
    <property type="entry name" value="Tryp_SPc"/>
    <property type="match status" value="1"/>
</dbReference>
<evidence type="ECO:0000313" key="8">
    <source>
        <dbReference type="EMBL" id="OLR90295.1"/>
    </source>
</evidence>
<feature type="chain" id="PRO_5010382507" evidence="5">
    <location>
        <begin position="25"/>
        <end position="381"/>
    </location>
</feature>
<dbReference type="InterPro" id="IPR002884">
    <property type="entry name" value="P_dom"/>
</dbReference>
<dbReference type="InterPro" id="IPR043504">
    <property type="entry name" value="Peptidase_S1_PA_chymotrypsin"/>
</dbReference>
<dbReference type="PANTHER" id="PTHR24252:SF7">
    <property type="entry name" value="HYALIN"/>
    <property type="match status" value="1"/>
</dbReference>
<dbReference type="Gene3D" id="2.60.120.260">
    <property type="entry name" value="Galactose-binding domain-like"/>
    <property type="match status" value="1"/>
</dbReference>
<dbReference type="Pfam" id="PF01483">
    <property type="entry name" value="P_proprotein"/>
    <property type="match status" value="1"/>
</dbReference>
<dbReference type="EMBL" id="MKQR01000028">
    <property type="protein sequence ID" value="OLR90295.1"/>
    <property type="molecule type" value="Genomic_DNA"/>
</dbReference>
<dbReference type="InterPro" id="IPR001314">
    <property type="entry name" value="Peptidase_S1A"/>
</dbReference>
<gene>
    <name evidence="8" type="ORF">BJP25_02620</name>
</gene>
<keyword evidence="3" id="KW-1015">Disulfide bond</keyword>
<evidence type="ECO:0000256" key="4">
    <source>
        <dbReference type="RuleBase" id="RU363034"/>
    </source>
</evidence>
<dbReference type="InterPro" id="IPR033116">
    <property type="entry name" value="TRYPSIN_SER"/>
</dbReference>
<keyword evidence="4" id="KW-0720">Serine protease</keyword>
<keyword evidence="9" id="KW-1185">Reference proteome</keyword>
<accession>A0A1Q9LE64</accession>
<dbReference type="InterPro" id="IPR001254">
    <property type="entry name" value="Trypsin_dom"/>
</dbReference>
<dbReference type="Proteomes" id="UP000186040">
    <property type="component" value="Unassembled WGS sequence"/>
</dbReference>
<evidence type="ECO:0000256" key="5">
    <source>
        <dbReference type="SAM" id="SignalP"/>
    </source>
</evidence>
<dbReference type="PANTHER" id="PTHR24252">
    <property type="entry name" value="ACROSIN-RELATED"/>
    <property type="match status" value="1"/>
</dbReference>
<proteinExistence type="predicted"/>
<protein>
    <submittedName>
        <fullName evidence="8">Peptidase S1</fullName>
    </submittedName>
</protein>
<dbReference type="PRINTS" id="PR00722">
    <property type="entry name" value="CHYMOTRYPSIN"/>
</dbReference>
<evidence type="ECO:0000256" key="1">
    <source>
        <dbReference type="ARBA" id="ARBA00022670"/>
    </source>
</evidence>
<dbReference type="PROSITE" id="PS00134">
    <property type="entry name" value="TRYPSIN_HIS"/>
    <property type="match status" value="1"/>
</dbReference>
<dbReference type="PROSITE" id="PS00135">
    <property type="entry name" value="TRYPSIN_SER"/>
    <property type="match status" value="1"/>
</dbReference>
<dbReference type="InterPro" id="IPR018114">
    <property type="entry name" value="TRYPSIN_HIS"/>
</dbReference>
<evidence type="ECO:0000259" key="6">
    <source>
        <dbReference type="PROSITE" id="PS50240"/>
    </source>
</evidence>
<reference evidence="8 9" key="1">
    <citation type="submission" date="2016-10" db="EMBL/GenBank/DDBJ databases">
        <title>The Draft Genome Sequence of Actinokineospora bangkokensis 44EHWT reveals the biosynthetic pathway of antifungal compounds Thailandins with unusual extender unit butylmalonyl-CoA.</title>
        <authorList>
            <person name="Greule A."/>
            <person name="Intra B."/>
            <person name="Flemming S."/>
            <person name="Rommel M.G."/>
            <person name="Panbangred W."/>
            <person name="Bechthold A."/>
        </authorList>
    </citation>
    <scope>NUCLEOTIDE SEQUENCE [LARGE SCALE GENOMIC DNA]</scope>
    <source>
        <strain evidence="8 9">44EHW</strain>
    </source>
</reference>
<sequence length="381" mass="38510">MRRAALVVAGAATLAAGTAAHASAAPPADGGTYTPQVVGGTQAAQGEFPWMVRLSMGCGGAMYTDQLVLTAAHCVNGTGNNTSITATYGVVDLQSSSKVTRQSTYVYRNPGYSTSAGGDWALIKLASPISGAATLPLATSTAYDSGTFTVIGWGAATEGGAQQRYLLKAQVPFVDDTTCKSSYPSMKTAVEICAGYPQGGTDTCQGDSGGPMVRRDGAGNWIQVGIVSYGQGCARPNYPGVYAQVSALSSAIATQAAQLGGGTTPPTGTVFSSSGTVTIPDLGTASANVVVSGISGNAPSALSVSVDIRHTYRGDLVVDLVAPNGTAFRLKNSSSSDSADNVIATYTVNASAVAANGTWKLRAQDVYSGDTGYIASAKLTF</sequence>
<keyword evidence="5" id="KW-0732">Signal</keyword>
<dbReference type="InterPro" id="IPR008979">
    <property type="entry name" value="Galactose-bd-like_sf"/>
</dbReference>
<evidence type="ECO:0000259" key="7">
    <source>
        <dbReference type="PROSITE" id="PS51829"/>
    </source>
</evidence>
<dbReference type="AlphaFoldDB" id="A0A1Q9LE64"/>
<evidence type="ECO:0000313" key="9">
    <source>
        <dbReference type="Proteomes" id="UP000186040"/>
    </source>
</evidence>
<dbReference type="STRING" id="1193682.BJP25_02620"/>
<feature type="domain" description="P/Homo B" evidence="7">
    <location>
        <begin position="263"/>
        <end position="381"/>
    </location>
</feature>
<dbReference type="GO" id="GO:0006508">
    <property type="term" value="P:proteolysis"/>
    <property type="evidence" value="ECO:0007669"/>
    <property type="project" value="UniProtKB-KW"/>
</dbReference>
<organism evidence="8 9">
    <name type="scientific">Actinokineospora bangkokensis</name>
    <dbReference type="NCBI Taxonomy" id="1193682"/>
    <lineage>
        <taxon>Bacteria</taxon>
        <taxon>Bacillati</taxon>
        <taxon>Actinomycetota</taxon>
        <taxon>Actinomycetes</taxon>
        <taxon>Pseudonocardiales</taxon>
        <taxon>Pseudonocardiaceae</taxon>
        <taxon>Actinokineospora</taxon>
    </lineage>
</organism>
<dbReference type="SMART" id="SM00020">
    <property type="entry name" value="Tryp_SPc"/>
    <property type="match status" value="1"/>
</dbReference>
<evidence type="ECO:0000256" key="3">
    <source>
        <dbReference type="ARBA" id="ARBA00023157"/>
    </source>
</evidence>
<dbReference type="SUPFAM" id="SSF50494">
    <property type="entry name" value="Trypsin-like serine proteases"/>
    <property type="match status" value="1"/>
</dbReference>
<keyword evidence="2 4" id="KW-0378">Hydrolase</keyword>